<sequence>MESLYLYGFSSVTAVFVPSKLTALVERLADYLAKSYFYSSNSLNLYQTVRATNNFFILLDNSYVNDD</sequence>
<accession>A0ABV4X4F3</accession>
<reference evidence="1 2" key="1">
    <citation type="submission" date="2024-09" db="EMBL/GenBank/DDBJ databases">
        <title>Floridaenema gen nov. (Aerosakkonemataceae, Aerosakkonematales ord. nov., Cyanobacteria) from benthic tropical and subtropical fresh waters, with the description of four new species.</title>
        <authorList>
            <person name="Moretto J.A."/>
            <person name="Berthold D.E."/>
            <person name="Lefler F.W."/>
            <person name="Huang I.-S."/>
            <person name="Laughinghouse H. IV."/>
        </authorList>
    </citation>
    <scope>NUCLEOTIDE SEQUENCE [LARGE SCALE GENOMIC DNA]</scope>
    <source>
        <strain evidence="1 2">BLCC-F46</strain>
    </source>
</reference>
<evidence type="ECO:0000313" key="1">
    <source>
        <dbReference type="EMBL" id="MFB2877666.1"/>
    </source>
</evidence>
<dbReference type="RefSeq" id="WP_413270763.1">
    <property type="nucleotide sequence ID" value="NZ_JBHFNQ010000097.1"/>
</dbReference>
<dbReference type="EMBL" id="JBHFNQ010000097">
    <property type="protein sequence ID" value="MFB2877666.1"/>
    <property type="molecule type" value="Genomic_DNA"/>
</dbReference>
<evidence type="ECO:0000313" key="2">
    <source>
        <dbReference type="Proteomes" id="UP001576774"/>
    </source>
</evidence>
<gene>
    <name evidence="1" type="ORF">ACE1CC_12505</name>
</gene>
<proteinExistence type="predicted"/>
<organism evidence="1 2">
    <name type="scientific">Floridaenema aerugineum BLCC-F46</name>
    <dbReference type="NCBI Taxonomy" id="3153654"/>
    <lineage>
        <taxon>Bacteria</taxon>
        <taxon>Bacillati</taxon>
        <taxon>Cyanobacteriota</taxon>
        <taxon>Cyanophyceae</taxon>
        <taxon>Oscillatoriophycideae</taxon>
        <taxon>Aerosakkonematales</taxon>
        <taxon>Aerosakkonemataceae</taxon>
        <taxon>Floridanema</taxon>
        <taxon>Floridanema aerugineum</taxon>
    </lineage>
</organism>
<protein>
    <submittedName>
        <fullName evidence="1">Uncharacterized protein</fullName>
    </submittedName>
</protein>
<comment type="caution">
    <text evidence="1">The sequence shown here is derived from an EMBL/GenBank/DDBJ whole genome shotgun (WGS) entry which is preliminary data.</text>
</comment>
<dbReference type="Proteomes" id="UP001576774">
    <property type="component" value="Unassembled WGS sequence"/>
</dbReference>
<keyword evidence="2" id="KW-1185">Reference proteome</keyword>
<name>A0ABV4X4F3_9CYAN</name>